<evidence type="ECO:0000256" key="2">
    <source>
        <dbReference type="ARBA" id="ARBA00022801"/>
    </source>
</evidence>
<dbReference type="GO" id="GO:0016787">
    <property type="term" value="F:hydrolase activity"/>
    <property type="evidence" value="ECO:0007669"/>
    <property type="project" value="UniProtKB-KW"/>
</dbReference>
<dbReference type="PRINTS" id="PR00111">
    <property type="entry name" value="ABHYDROLASE"/>
</dbReference>
<feature type="domain" description="AB hydrolase-1" evidence="4">
    <location>
        <begin position="20"/>
        <end position="125"/>
    </location>
</feature>
<dbReference type="EMBL" id="WHJG01000070">
    <property type="protein sequence ID" value="NHZ83955.1"/>
    <property type="molecule type" value="Genomic_DNA"/>
</dbReference>
<keyword evidence="3" id="KW-0812">Transmembrane</keyword>
<evidence type="ECO:0000256" key="3">
    <source>
        <dbReference type="SAM" id="Phobius"/>
    </source>
</evidence>
<keyword evidence="3" id="KW-0472">Membrane</keyword>
<dbReference type="PANTHER" id="PTHR43798:SF33">
    <property type="entry name" value="HYDROLASE, PUTATIVE (AFU_ORTHOLOGUE AFUA_2G14860)-RELATED"/>
    <property type="match status" value="1"/>
</dbReference>
<protein>
    <submittedName>
        <fullName evidence="5">Alpha/beta fold hydrolase</fullName>
    </submittedName>
</protein>
<evidence type="ECO:0000259" key="4">
    <source>
        <dbReference type="Pfam" id="PF00561"/>
    </source>
</evidence>
<keyword evidence="6" id="KW-1185">Reference proteome</keyword>
<comment type="caution">
    <text evidence="5">The sequence shown here is derived from an EMBL/GenBank/DDBJ whole genome shotgun (WGS) entry which is preliminary data.</text>
</comment>
<dbReference type="InterPro" id="IPR000073">
    <property type="entry name" value="AB_hydrolase_1"/>
</dbReference>
<comment type="similarity">
    <text evidence="1">Belongs to the peptidase S33 family.</text>
</comment>
<dbReference type="PANTHER" id="PTHR43798">
    <property type="entry name" value="MONOACYLGLYCEROL LIPASE"/>
    <property type="match status" value="1"/>
</dbReference>
<keyword evidence="2 5" id="KW-0378">Hydrolase</keyword>
<evidence type="ECO:0000313" key="6">
    <source>
        <dbReference type="Proteomes" id="UP000621455"/>
    </source>
</evidence>
<keyword evidence="3" id="KW-1133">Transmembrane helix</keyword>
<sequence>MSEDGGIELNAIEMGDPALPTVLFVHGMAGSAGLWVLAYAFRLMKHYHVISYDQRGHGLSPAPPHGYSLGEHARDLERVRRRFASGPVTVVGYSYGGHIATEWAMRYPESAAALVVVDSPPLPVAAQDIDDMLDGLSAVLGGDFAPSGRFIDPIKDSLRHDIQGRRRQIGNAKSRLDALRQTSFRHEVLADQPFSDAAFEAIACKTALIYSSRAGYLGYAEHQQSLIKDCSLTIVEGEHDFVIKNAGAVGDALQTILAGGA</sequence>
<gene>
    <name evidence="5" type="ORF">F2P44_32525</name>
</gene>
<accession>A0ABX0NER5</accession>
<dbReference type="Gene3D" id="3.40.50.1820">
    <property type="entry name" value="alpha/beta hydrolase"/>
    <property type="match status" value="1"/>
</dbReference>
<evidence type="ECO:0000313" key="5">
    <source>
        <dbReference type="EMBL" id="NHZ83955.1"/>
    </source>
</evidence>
<dbReference type="RefSeq" id="WP_167094137.1">
    <property type="nucleotide sequence ID" value="NZ_WHJG01000070.1"/>
</dbReference>
<dbReference type="Proteomes" id="UP000621455">
    <property type="component" value="Unassembled WGS sequence"/>
</dbReference>
<feature type="transmembrane region" description="Helical" evidence="3">
    <location>
        <begin position="23"/>
        <end position="41"/>
    </location>
</feature>
<dbReference type="InterPro" id="IPR002410">
    <property type="entry name" value="Peptidase_S33"/>
</dbReference>
<dbReference type="InterPro" id="IPR029058">
    <property type="entry name" value="AB_hydrolase_fold"/>
</dbReference>
<evidence type="ECO:0000256" key="1">
    <source>
        <dbReference type="ARBA" id="ARBA00010088"/>
    </source>
</evidence>
<name>A0ABX0NER5_9BURK</name>
<dbReference type="InterPro" id="IPR050266">
    <property type="entry name" value="AB_hydrolase_sf"/>
</dbReference>
<dbReference type="PRINTS" id="PR00793">
    <property type="entry name" value="PROAMNOPTASE"/>
</dbReference>
<dbReference type="Pfam" id="PF00561">
    <property type="entry name" value="Abhydrolase_1"/>
    <property type="match status" value="1"/>
</dbReference>
<organism evidence="5 6">
    <name type="scientific">Massilia frigida</name>
    <dbReference type="NCBI Taxonomy" id="2609281"/>
    <lineage>
        <taxon>Bacteria</taxon>
        <taxon>Pseudomonadati</taxon>
        <taxon>Pseudomonadota</taxon>
        <taxon>Betaproteobacteria</taxon>
        <taxon>Burkholderiales</taxon>
        <taxon>Oxalobacteraceae</taxon>
        <taxon>Telluria group</taxon>
        <taxon>Massilia</taxon>
    </lineage>
</organism>
<proteinExistence type="inferred from homology"/>
<reference evidence="5 6" key="1">
    <citation type="submission" date="2019-10" db="EMBL/GenBank/DDBJ databases">
        <title>Taxonomy of Antarctic Massilia spp.: description of Massilia rubra sp. nov., Massilia aquatica sp. nov., Massilia mucilaginosa sp. nov., Massilia frigida sp. nov. isolated from streams, lakes and regoliths.</title>
        <authorList>
            <person name="Holochova P."/>
            <person name="Sedlacek I."/>
            <person name="Kralova S."/>
            <person name="Maslanova I."/>
            <person name="Busse H.-J."/>
            <person name="Stankova E."/>
            <person name="Vrbovska V."/>
            <person name="Kovarovic V."/>
            <person name="Bartak M."/>
            <person name="Svec P."/>
            <person name="Pantucek R."/>
        </authorList>
    </citation>
    <scope>NUCLEOTIDE SEQUENCE [LARGE SCALE GENOMIC DNA]</scope>
    <source>
        <strain evidence="5 6">CCM 8695</strain>
    </source>
</reference>
<dbReference type="SUPFAM" id="SSF53474">
    <property type="entry name" value="alpha/beta-Hydrolases"/>
    <property type="match status" value="1"/>
</dbReference>